<dbReference type="AlphaFoldDB" id="A6DR56"/>
<evidence type="ECO:0000313" key="2">
    <source>
        <dbReference type="Proteomes" id="UP000004947"/>
    </source>
</evidence>
<dbReference type="SUPFAM" id="SSF49899">
    <property type="entry name" value="Concanavalin A-like lectins/glucanases"/>
    <property type="match status" value="1"/>
</dbReference>
<evidence type="ECO:0000313" key="1">
    <source>
        <dbReference type="EMBL" id="EDM25803.1"/>
    </source>
</evidence>
<organism evidence="1 2">
    <name type="scientific">Lentisphaera araneosa HTCC2155</name>
    <dbReference type="NCBI Taxonomy" id="313628"/>
    <lineage>
        <taxon>Bacteria</taxon>
        <taxon>Pseudomonadati</taxon>
        <taxon>Lentisphaerota</taxon>
        <taxon>Lentisphaeria</taxon>
        <taxon>Lentisphaerales</taxon>
        <taxon>Lentisphaeraceae</taxon>
        <taxon>Lentisphaera</taxon>
    </lineage>
</organism>
<reference evidence="1 2" key="1">
    <citation type="journal article" date="2010" name="J. Bacteriol.">
        <title>Genome sequence of Lentisphaera araneosa HTCC2155T, the type species of the order Lentisphaerales in the phylum Lentisphaerae.</title>
        <authorList>
            <person name="Thrash J.C."/>
            <person name="Cho J.C."/>
            <person name="Vergin K.L."/>
            <person name="Morris R.M."/>
            <person name="Giovannoni S.J."/>
        </authorList>
    </citation>
    <scope>NUCLEOTIDE SEQUENCE [LARGE SCALE GENOMIC DNA]</scope>
    <source>
        <strain evidence="1 2">HTCC2155</strain>
    </source>
</reference>
<protein>
    <submittedName>
        <fullName evidence="1">Uncharacterized protein</fullName>
    </submittedName>
</protein>
<dbReference type="EMBL" id="ABCK01000023">
    <property type="protein sequence ID" value="EDM25803.1"/>
    <property type="molecule type" value="Genomic_DNA"/>
</dbReference>
<gene>
    <name evidence="1" type="ORF">LNTAR_01312</name>
</gene>
<proteinExistence type="predicted"/>
<feature type="non-terminal residue" evidence="1">
    <location>
        <position position="1"/>
    </location>
</feature>
<dbReference type="RefSeq" id="WP_007280328.1">
    <property type="nucleotide sequence ID" value="NZ_ABCK01000023.1"/>
</dbReference>
<dbReference type="Proteomes" id="UP000004947">
    <property type="component" value="Unassembled WGS sequence"/>
</dbReference>
<name>A6DR56_9BACT</name>
<dbReference type="Gene3D" id="2.60.120.200">
    <property type="match status" value="1"/>
</dbReference>
<dbReference type="InterPro" id="IPR013320">
    <property type="entry name" value="ConA-like_dom_sf"/>
</dbReference>
<keyword evidence="2" id="KW-1185">Reference proteome</keyword>
<comment type="caution">
    <text evidence="1">The sequence shown here is derived from an EMBL/GenBank/DDBJ whole genome shotgun (WGS) entry which is preliminary data.</text>
</comment>
<sequence length="59" mass="6401">KSQQVSSRFDFKGVEAGLGSSFLRAWGEPFIGAIDELTLSPKALSAKEVAELYQADLIK</sequence>
<accession>A6DR56</accession>